<evidence type="ECO:0000313" key="2">
    <source>
        <dbReference type="Proteomes" id="UP000828390"/>
    </source>
</evidence>
<keyword evidence="2" id="KW-1185">Reference proteome</keyword>
<reference evidence="1" key="2">
    <citation type="submission" date="2020-11" db="EMBL/GenBank/DDBJ databases">
        <authorList>
            <person name="McCartney M.A."/>
            <person name="Auch B."/>
            <person name="Kono T."/>
            <person name="Mallez S."/>
            <person name="Becker A."/>
            <person name="Gohl D.M."/>
            <person name="Silverstein K.A.T."/>
            <person name="Koren S."/>
            <person name="Bechman K.B."/>
            <person name="Herman A."/>
            <person name="Abrahante J.E."/>
            <person name="Garbe J."/>
        </authorList>
    </citation>
    <scope>NUCLEOTIDE SEQUENCE</scope>
    <source>
        <strain evidence="1">Duluth1</strain>
        <tissue evidence="1">Whole animal</tissue>
    </source>
</reference>
<dbReference type="AlphaFoldDB" id="A0A9D4BR90"/>
<gene>
    <name evidence="1" type="ORF">DPMN_079472</name>
</gene>
<name>A0A9D4BR90_DREPO</name>
<organism evidence="1 2">
    <name type="scientific">Dreissena polymorpha</name>
    <name type="common">Zebra mussel</name>
    <name type="synonym">Mytilus polymorpha</name>
    <dbReference type="NCBI Taxonomy" id="45954"/>
    <lineage>
        <taxon>Eukaryota</taxon>
        <taxon>Metazoa</taxon>
        <taxon>Spiralia</taxon>
        <taxon>Lophotrochozoa</taxon>
        <taxon>Mollusca</taxon>
        <taxon>Bivalvia</taxon>
        <taxon>Autobranchia</taxon>
        <taxon>Heteroconchia</taxon>
        <taxon>Euheterodonta</taxon>
        <taxon>Imparidentia</taxon>
        <taxon>Neoheterodontei</taxon>
        <taxon>Myida</taxon>
        <taxon>Dreissenoidea</taxon>
        <taxon>Dreissenidae</taxon>
        <taxon>Dreissena</taxon>
    </lineage>
</organism>
<comment type="caution">
    <text evidence="1">The sequence shown here is derived from an EMBL/GenBank/DDBJ whole genome shotgun (WGS) entry which is preliminary data.</text>
</comment>
<protein>
    <submittedName>
        <fullName evidence="1">Uncharacterized protein</fullName>
    </submittedName>
</protein>
<proteinExistence type="predicted"/>
<dbReference type="Proteomes" id="UP000828390">
    <property type="component" value="Unassembled WGS sequence"/>
</dbReference>
<sequence>MYLHSYEHQLTDTEGMSPVVEGDILQKDVSAFPFQQELDPLHDFRDNFLKQRLLDKNNVNQLSQVLYSKQFINATKQFDSKNNAAVDVDPTLVGLCDTTPPYLLTQLSILYV</sequence>
<reference evidence="1" key="1">
    <citation type="journal article" date="2019" name="bioRxiv">
        <title>The Genome of the Zebra Mussel, Dreissena polymorpha: A Resource for Invasive Species Research.</title>
        <authorList>
            <person name="McCartney M.A."/>
            <person name="Auch B."/>
            <person name="Kono T."/>
            <person name="Mallez S."/>
            <person name="Zhang Y."/>
            <person name="Obille A."/>
            <person name="Becker A."/>
            <person name="Abrahante J.E."/>
            <person name="Garbe J."/>
            <person name="Badalamenti J.P."/>
            <person name="Herman A."/>
            <person name="Mangelson H."/>
            <person name="Liachko I."/>
            <person name="Sullivan S."/>
            <person name="Sone E.D."/>
            <person name="Koren S."/>
            <person name="Silverstein K.A.T."/>
            <person name="Beckman K.B."/>
            <person name="Gohl D.M."/>
        </authorList>
    </citation>
    <scope>NUCLEOTIDE SEQUENCE</scope>
    <source>
        <strain evidence="1">Duluth1</strain>
        <tissue evidence="1">Whole animal</tissue>
    </source>
</reference>
<evidence type="ECO:0000313" key="1">
    <source>
        <dbReference type="EMBL" id="KAH3704416.1"/>
    </source>
</evidence>
<dbReference type="EMBL" id="JAIWYP010000015">
    <property type="protein sequence ID" value="KAH3704416.1"/>
    <property type="molecule type" value="Genomic_DNA"/>
</dbReference>
<accession>A0A9D4BR90</accession>